<comment type="subcellular location">
    <subcellularLocation>
        <location evidence="7">Nucleus</location>
        <location evidence="7">Nuclear pore complex</location>
    </subcellularLocation>
    <subcellularLocation>
        <location evidence="7">Nucleus membrane</location>
    </subcellularLocation>
</comment>
<dbReference type="EMBL" id="LODT01000034">
    <property type="protein sequence ID" value="KYQ91518.1"/>
    <property type="molecule type" value="Genomic_DNA"/>
</dbReference>
<keyword evidence="10" id="KW-1185">Reference proteome</keyword>
<dbReference type="Proteomes" id="UP000076078">
    <property type="component" value="Unassembled WGS sequence"/>
</dbReference>
<protein>
    <recommendedName>
        <fullName evidence="7">Nuclear pore complex protein</fullName>
    </recommendedName>
</protein>
<dbReference type="GO" id="GO:0006406">
    <property type="term" value="P:mRNA export from nucleus"/>
    <property type="evidence" value="ECO:0007669"/>
    <property type="project" value="TreeGrafter"/>
</dbReference>
<keyword evidence="4 7" id="KW-0811">Translocation</keyword>
<comment type="similarity">
    <text evidence="7">Belongs to the nucleoporin Nup84/Nup107 family.</text>
</comment>
<keyword evidence="6 7" id="KW-0539">Nucleus</keyword>
<dbReference type="InterPro" id="IPR007252">
    <property type="entry name" value="Nup84/Nup107"/>
</dbReference>
<reference evidence="9 10" key="1">
    <citation type="submission" date="2015-12" db="EMBL/GenBank/DDBJ databases">
        <title>Dictyostelia acquired genes for synthesis and detection of signals that induce cell-type specialization by lateral gene transfer from prokaryotes.</title>
        <authorList>
            <person name="Gloeckner G."/>
            <person name="Schaap P."/>
        </authorList>
    </citation>
    <scope>NUCLEOTIDE SEQUENCE [LARGE SCALE GENOMIC DNA]</scope>
    <source>
        <strain evidence="9 10">TK</strain>
    </source>
</reference>
<dbReference type="STRING" id="361077.A0A151ZC48"/>
<dbReference type="PANTHER" id="PTHR13003:SF2">
    <property type="entry name" value="NUCLEAR PORE COMPLEX PROTEIN NUP107"/>
    <property type="match status" value="1"/>
</dbReference>
<feature type="region of interest" description="Disordered" evidence="8">
    <location>
        <begin position="1"/>
        <end position="41"/>
    </location>
</feature>
<dbReference type="GO" id="GO:0006606">
    <property type="term" value="P:protein import into nucleus"/>
    <property type="evidence" value="ECO:0007669"/>
    <property type="project" value="TreeGrafter"/>
</dbReference>
<keyword evidence="7" id="KW-0472">Membrane</keyword>
<evidence type="ECO:0000313" key="10">
    <source>
        <dbReference type="Proteomes" id="UP000076078"/>
    </source>
</evidence>
<evidence type="ECO:0000256" key="1">
    <source>
        <dbReference type="ARBA" id="ARBA00022448"/>
    </source>
</evidence>
<evidence type="ECO:0000313" key="9">
    <source>
        <dbReference type="EMBL" id="KYQ91518.1"/>
    </source>
</evidence>
<dbReference type="GO" id="GO:0031080">
    <property type="term" value="C:nuclear pore outer ring"/>
    <property type="evidence" value="ECO:0007669"/>
    <property type="project" value="TreeGrafter"/>
</dbReference>
<accession>A0A151ZC48</accession>
<keyword evidence="1 7" id="KW-0813">Transport</keyword>
<feature type="compositionally biased region" description="Low complexity" evidence="8">
    <location>
        <begin position="81"/>
        <end position="101"/>
    </location>
</feature>
<feature type="compositionally biased region" description="Acidic residues" evidence="8">
    <location>
        <begin position="10"/>
        <end position="26"/>
    </location>
</feature>
<dbReference type="Gene3D" id="1.20.190.50">
    <property type="match status" value="1"/>
</dbReference>
<dbReference type="InParanoid" id="A0A151ZC48"/>
<evidence type="ECO:0000256" key="2">
    <source>
        <dbReference type="ARBA" id="ARBA00022816"/>
    </source>
</evidence>
<dbReference type="Gene3D" id="1.10.3450.20">
    <property type="match status" value="1"/>
</dbReference>
<comment type="function">
    <text evidence="7">Functions as a component of the nuclear pore complex (NPC).</text>
</comment>
<feature type="compositionally biased region" description="Low complexity" evidence="8">
    <location>
        <begin position="27"/>
        <end position="39"/>
    </location>
</feature>
<evidence type="ECO:0000256" key="5">
    <source>
        <dbReference type="ARBA" id="ARBA00023132"/>
    </source>
</evidence>
<comment type="caution">
    <text evidence="9">The sequence shown here is derived from an EMBL/GenBank/DDBJ whole genome shotgun (WGS) entry which is preliminary data.</text>
</comment>
<keyword evidence="5 7" id="KW-0906">Nuclear pore complex</keyword>
<organism evidence="9 10">
    <name type="scientific">Tieghemostelium lacteum</name>
    <name type="common">Slime mold</name>
    <name type="synonym">Dictyostelium lacteum</name>
    <dbReference type="NCBI Taxonomy" id="361077"/>
    <lineage>
        <taxon>Eukaryota</taxon>
        <taxon>Amoebozoa</taxon>
        <taxon>Evosea</taxon>
        <taxon>Eumycetozoa</taxon>
        <taxon>Dictyostelia</taxon>
        <taxon>Dictyosteliales</taxon>
        <taxon>Raperosteliaceae</taxon>
        <taxon>Tieghemostelium</taxon>
    </lineage>
</organism>
<evidence type="ECO:0000256" key="3">
    <source>
        <dbReference type="ARBA" id="ARBA00022927"/>
    </source>
</evidence>
<name>A0A151ZC48_TIELA</name>
<dbReference type="OMA" id="MAHIVLF"/>
<evidence type="ECO:0000256" key="6">
    <source>
        <dbReference type="ARBA" id="ARBA00023242"/>
    </source>
</evidence>
<dbReference type="PANTHER" id="PTHR13003">
    <property type="entry name" value="NUP107-RELATED"/>
    <property type="match status" value="1"/>
</dbReference>
<proteinExistence type="inferred from homology"/>
<comment type="subunit">
    <text evidence="7">Part of the nuclear pore complex (NPC).</text>
</comment>
<dbReference type="GO" id="GO:0000973">
    <property type="term" value="P:post-transcriptional tethering of RNA polymerase II gene DNA at nuclear periphery"/>
    <property type="evidence" value="ECO:0007669"/>
    <property type="project" value="TreeGrafter"/>
</dbReference>
<keyword evidence="3" id="KW-0653">Protein transport</keyword>
<dbReference type="AlphaFoldDB" id="A0A151ZC48"/>
<evidence type="ECO:0000256" key="7">
    <source>
        <dbReference type="RuleBase" id="RU365072"/>
    </source>
</evidence>
<evidence type="ECO:0000256" key="8">
    <source>
        <dbReference type="SAM" id="MobiDB-lite"/>
    </source>
</evidence>
<dbReference type="OrthoDB" id="3098at2759"/>
<feature type="region of interest" description="Disordered" evidence="8">
    <location>
        <begin position="73"/>
        <end position="108"/>
    </location>
</feature>
<evidence type="ECO:0000256" key="4">
    <source>
        <dbReference type="ARBA" id="ARBA00023010"/>
    </source>
</evidence>
<keyword evidence="2" id="KW-0509">mRNA transport</keyword>
<dbReference type="FunCoup" id="A0A151ZC48">
    <property type="interactions" value="746"/>
</dbReference>
<gene>
    <name evidence="9" type="ORF">DLAC_07276</name>
</gene>
<dbReference type="Pfam" id="PF04121">
    <property type="entry name" value="Nup84_Nup100"/>
    <property type="match status" value="1"/>
</dbReference>
<dbReference type="GO" id="GO:0031965">
    <property type="term" value="C:nuclear membrane"/>
    <property type="evidence" value="ECO:0007669"/>
    <property type="project" value="UniProtKB-SubCell"/>
</dbReference>
<dbReference type="GO" id="GO:0017056">
    <property type="term" value="F:structural constituent of nuclear pore"/>
    <property type="evidence" value="ECO:0007669"/>
    <property type="project" value="UniProtKB-UniRule"/>
</dbReference>
<sequence>MSKGYTWDNTNDESDLMDSMDQDDFDNNNNSSNNNSYSSTVFGRKSVSENTSNKGSFSFGSSEVSSNKNTYFDIDNEMFPSDNHNNSDYNDDSQNNDSFNSTTSGSFIDNEGEFREEIFRNEIFNQSDDDAYYQIIGGFYVEISKQQQQQQQKTFLNISKRMRALSKTKLSILKGSLDRSFFLPNKNQLEKQMESFKLEYDTWDLVSKLYEYRDIDIKEKQKMSIDNQSQSVDQTTVLKQLLDQNQILHEIKILLDWLQAMSIEVGIDSGLQLMEYTRKALEQKQQNNGSDKRKLVWELDADAMGRLNAELDEHDERSENHFLQAVWSLVRAGDIEGASALCVDMGQSWRAQTFIGFQPSNYQQSLNFQGNPFNNLWRSNCQHLSERARNIYERAIYGSLCGNLEPLLNVSVTWYDYLWSHLKTIYHYRIYQELYPYRSEIAQEEDGPYDLREPQPNTALEVLNSLKTNSNTEIKSQSKKPYHIIQELIINDQYDLLMETLLKFQSTSSENVDLLRFSVHLIIFYRTRTSVNSRSIGSPEDLLVCQYIRHLIESNQNQLVAFYTSLLVNADLRIKVYSEFLVKIHDERQRVLLLELADQFGLNTQDIARSIVALSHKTSNASGTTTATNVQDPHYVSEDDQNKIRSIVWLTHEKNLLIEAIVHSNQLVRDFLQQDKMAAVEMAVSQLSNDFIPKALDGSQHEQTSDIIREYNDYKIYLEAHERIYQYLQHFSKKPTPLDLKPPQQQSPHQPVPYSHHLVYERAIKSYEAEFQNWDRINQDLGEKAVHATKSIIKSQWLEFPKEPKIEQIKKKLVPQLFNQLFFVYTNINQLHKSISIANHLVDNKFRWFSYFTQSQIQEFLLKIKDNYILQLKYQH</sequence>